<feature type="domain" description="FAD dependent oxidoreductase" evidence="2">
    <location>
        <begin position="10"/>
        <end position="243"/>
    </location>
</feature>
<dbReference type="InterPro" id="IPR006076">
    <property type="entry name" value="FAD-dep_OxRdtase"/>
</dbReference>
<dbReference type="AlphaFoldDB" id="A0A6J4VTT1"/>
<dbReference type="GO" id="GO:0005737">
    <property type="term" value="C:cytoplasm"/>
    <property type="evidence" value="ECO:0007669"/>
    <property type="project" value="TreeGrafter"/>
</dbReference>
<reference evidence="3" key="1">
    <citation type="submission" date="2020-02" db="EMBL/GenBank/DDBJ databases">
        <authorList>
            <person name="Meier V. D."/>
        </authorList>
    </citation>
    <scope>NUCLEOTIDE SEQUENCE</scope>
    <source>
        <strain evidence="3">AVDCRST_MAG19</strain>
    </source>
</reference>
<evidence type="ECO:0000256" key="1">
    <source>
        <dbReference type="ARBA" id="ARBA00023002"/>
    </source>
</evidence>
<dbReference type="PANTHER" id="PTHR13847">
    <property type="entry name" value="SARCOSINE DEHYDROGENASE-RELATED"/>
    <property type="match status" value="1"/>
</dbReference>
<dbReference type="Gene3D" id="3.50.50.60">
    <property type="entry name" value="FAD/NAD(P)-binding domain"/>
    <property type="match status" value="1"/>
</dbReference>
<evidence type="ECO:0000313" key="3">
    <source>
        <dbReference type="EMBL" id="CAA9585154.1"/>
    </source>
</evidence>
<gene>
    <name evidence="3" type="ORF">AVDCRST_MAG19-4497</name>
</gene>
<dbReference type="Gene3D" id="3.30.9.10">
    <property type="entry name" value="D-Amino Acid Oxidase, subunit A, domain 2"/>
    <property type="match status" value="1"/>
</dbReference>
<sequence length="259" mass="26777">MAVTVPRGTDVAVVGGGIVGTSLAWELARRGAGKVTLFERGVVAAGASGRTGALLRQHYSNRPEATLAWEGYKVFAGWPEIVGGDPVHTPSGLVVTVETGPGYEANVDRLHRNVALQNALGIPSRVVSPAELRELQPGVQVDDLAAAAYEPTSGYVDAVAATRGMARAAERAGATIREGCPVLAVERVGDRVTGVRTPDGVVPAGVVVCAAGPWSTRLLAPIGVAAPIEALRVQVAIVQRPLAMEAPHLVFLDTVAGMF</sequence>
<name>A0A6J4VTT1_9BACT</name>
<proteinExistence type="predicted"/>
<feature type="non-terminal residue" evidence="3">
    <location>
        <position position="259"/>
    </location>
</feature>
<dbReference type="EMBL" id="CADCWL010000249">
    <property type="protein sequence ID" value="CAA9585154.1"/>
    <property type="molecule type" value="Genomic_DNA"/>
</dbReference>
<dbReference type="InterPro" id="IPR036188">
    <property type="entry name" value="FAD/NAD-bd_sf"/>
</dbReference>
<accession>A0A6J4VTT1</accession>
<protein>
    <recommendedName>
        <fullName evidence="2">FAD dependent oxidoreductase domain-containing protein</fullName>
    </recommendedName>
</protein>
<organism evidence="3">
    <name type="scientific">uncultured Thermomicrobiales bacterium</name>
    <dbReference type="NCBI Taxonomy" id="1645740"/>
    <lineage>
        <taxon>Bacteria</taxon>
        <taxon>Pseudomonadati</taxon>
        <taxon>Thermomicrobiota</taxon>
        <taxon>Thermomicrobia</taxon>
        <taxon>Thermomicrobiales</taxon>
        <taxon>environmental samples</taxon>
    </lineage>
</organism>
<evidence type="ECO:0000259" key="2">
    <source>
        <dbReference type="Pfam" id="PF01266"/>
    </source>
</evidence>
<keyword evidence="1" id="KW-0560">Oxidoreductase</keyword>
<dbReference type="SUPFAM" id="SSF51905">
    <property type="entry name" value="FAD/NAD(P)-binding domain"/>
    <property type="match status" value="1"/>
</dbReference>
<dbReference type="GO" id="GO:0016491">
    <property type="term" value="F:oxidoreductase activity"/>
    <property type="evidence" value="ECO:0007669"/>
    <property type="project" value="UniProtKB-KW"/>
</dbReference>
<dbReference type="Pfam" id="PF01266">
    <property type="entry name" value="DAO"/>
    <property type="match status" value="1"/>
</dbReference>
<dbReference type="PANTHER" id="PTHR13847:SF287">
    <property type="entry name" value="FAD-DEPENDENT OXIDOREDUCTASE DOMAIN-CONTAINING PROTEIN 1"/>
    <property type="match status" value="1"/>
</dbReference>